<gene>
    <name evidence="6" type="primary">lutR_2</name>
    <name evidence="5" type="ORF">IRZ65_08910</name>
    <name evidence="6" type="ORF">NCTC11842_02089</name>
</gene>
<organism evidence="6 7">
    <name type="scientific">Pseudomonas luteola</name>
    <dbReference type="NCBI Taxonomy" id="47886"/>
    <lineage>
        <taxon>Bacteria</taxon>
        <taxon>Pseudomonadati</taxon>
        <taxon>Pseudomonadota</taxon>
        <taxon>Gammaproteobacteria</taxon>
        <taxon>Pseudomonadales</taxon>
        <taxon>Pseudomonadaceae</taxon>
        <taxon>Pseudomonas</taxon>
    </lineage>
</organism>
<dbReference type="PANTHER" id="PTHR43537:SF5">
    <property type="entry name" value="UXU OPERON TRANSCRIPTIONAL REGULATOR"/>
    <property type="match status" value="1"/>
</dbReference>
<dbReference type="Proteomes" id="UP000250443">
    <property type="component" value="Unassembled WGS sequence"/>
</dbReference>
<dbReference type="PRINTS" id="PR00035">
    <property type="entry name" value="HTHGNTR"/>
</dbReference>
<evidence type="ECO:0000313" key="8">
    <source>
        <dbReference type="Proteomes" id="UP000626180"/>
    </source>
</evidence>
<evidence type="ECO:0000256" key="1">
    <source>
        <dbReference type="ARBA" id="ARBA00023015"/>
    </source>
</evidence>
<dbReference type="SMART" id="SM00345">
    <property type="entry name" value="HTH_GNTR"/>
    <property type="match status" value="1"/>
</dbReference>
<dbReference type="Gene3D" id="1.10.10.10">
    <property type="entry name" value="Winged helix-like DNA-binding domain superfamily/Winged helix DNA-binding domain"/>
    <property type="match status" value="1"/>
</dbReference>
<dbReference type="EMBL" id="UAUF01000011">
    <property type="protein sequence ID" value="SPZ06172.1"/>
    <property type="molecule type" value="Genomic_DNA"/>
</dbReference>
<feature type="domain" description="HTH gntR-type" evidence="4">
    <location>
        <begin position="13"/>
        <end position="81"/>
    </location>
</feature>
<keyword evidence="2" id="KW-0238">DNA-binding</keyword>
<dbReference type="SUPFAM" id="SSF48008">
    <property type="entry name" value="GntR ligand-binding domain-like"/>
    <property type="match status" value="1"/>
</dbReference>
<protein>
    <submittedName>
        <fullName evidence="5">FadR family transcriptional regulator</fullName>
    </submittedName>
    <submittedName>
        <fullName evidence="6">GntR family transcriptional regulator</fullName>
    </submittedName>
</protein>
<name>A0A2X2CC49_PSELU</name>
<dbReference type="InterPro" id="IPR011711">
    <property type="entry name" value="GntR_C"/>
</dbReference>
<accession>A0A2X2CC49</accession>
<dbReference type="GO" id="GO:0003700">
    <property type="term" value="F:DNA-binding transcription factor activity"/>
    <property type="evidence" value="ECO:0007669"/>
    <property type="project" value="InterPro"/>
</dbReference>
<evidence type="ECO:0000313" key="6">
    <source>
        <dbReference type="EMBL" id="SPZ06172.1"/>
    </source>
</evidence>
<reference evidence="6 7" key="1">
    <citation type="submission" date="2018-06" db="EMBL/GenBank/DDBJ databases">
        <authorList>
            <consortium name="Pathogen Informatics"/>
            <person name="Doyle S."/>
        </authorList>
    </citation>
    <scope>NUCLEOTIDE SEQUENCE [LARGE SCALE GENOMIC DNA]</scope>
    <source>
        <strain evidence="6 7">NCTC11842</strain>
    </source>
</reference>
<dbReference type="PANTHER" id="PTHR43537">
    <property type="entry name" value="TRANSCRIPTIONAL REGULATOR, GNTR FAMILY"/>
    <property type="match status" value="1"/>
</dbReference>
<dbReference type="EMBL" id="JADMCD010000003">
    <property type="protein sequence ID" value="MBF8640801.1"/>
    <property type="molecule type" value="Genomic_DNA"/>
</dbReference>
<dbReference type="PROSITE" id="PS50949">
    <property type="entry name" value="HTH_GNTR"/>
    <property type="match status" value="1"/>
</dbReference>
<dbReference type="InterPro" id="IPR036390">
    <property type="entry name" value="WH_DNA-bd_sf"/>
</dbReference>
<evidence type="ECO:0000259" key="4">
    <source>
        <dbReference type="PROSITE" id="PS50949"/>
    </source>
</evidence>
<evidence type="ECO:0000313" key="5">
    <source>
        <dbReference type="EMBL" id="MBF8640801.1"/>
    </source>
</evidence>
<dbReference type="InterPro" id="IPR036388">
    <property type="entry name" value="WH-like_DNA-bd_sf"/>
</dbReference>
<evidence type="ECO:0000313" key="7">
    <source>
        <dbReference type="Proteomes" id="UP000250443"/>
    </source>
</evidence>
<reference evidence="5 8" key="2">
    <citation type="submission" date="2020-10" db="EMBL/GenBank/DDBJ databases">
        <title>Genome sequences of Pseudomonas isolates.</title>
        <authorList>
            <person name="Wessels L."/>
            <person name="Reich F."/>
            <person name="Hammerl J."/>
        </authorList>
    </citation>
    <scope>NUCLEOTIDE SEQUENCE [LARGE SCALE GENOMIC DNA]</scope>
    <source>
        <strain evidence="5 8">20-MO00624-0</strain>
    </source>
</reference>
<dbReference type="Proteomes" id="UP000626180">
    <property type="component" value="Unassembled WGS sequence"/>
</dbReference>
<evidence type="ECO:0000256" key="3">
    <source>
        <dbReference type="ARBA" id="ARBA00023163"/>
    </source>
</evidence>
<proteinExistence type="predicted"/>
<dbReference type="Pfam" id="PF07729">
    <property type="entry name" value="FCD"/>
    <property type="match status" value="1"/>
</dbReference>
<dbReference type="CDD" id="cd07377">
    <property type="entry name" value="WHTH_GntR"/>
    <property type="match status" value="1"/>
</dbReference>
<dbReference type="InterPro" id="IPR000524">
    <property type="entry name" value="Tscrpt_reg_HTH_GntR"/>
</dbReference>
<dbReference type="AlphaFoldDB" id="A0A2X2CC49"/>
<keyword evidence="8" id="KW-1185">Reference proteome</keyword>
<dbReference type="InterPro" id="IPR008920">
    <property type="entry name" value="TF_FadR/GntR_C"/>
</dbReference>
<dbReference type="Gene3D" id="1.20.120.530">
    <property type="entry name" value="GntR ligand-binding domain-like"/>
    <property type="match status" value="1"/>
</dbReference>
<dbReference type="SMART" id="SM00895">
    <property type="entry name" value="FCD"/>
    <property type="match status" value="1"/>
</dbReference>
<dbReference type="GO" id="GO:0003677">
    <property type="term" value="F:DNA binding"/>
    <property type="evidence" value="ECO:0007669"/>
    <property type="project" value="UniProtKB-KW"/>
</dbReference>
<dbReference type="RefSeq" id="WP_010798249.1">
    <property type="nucleotide sequence ID" value="NZ_CP053063.1"/>
</dbReference>
<keyword evidence="1" id="KW-0805">Transcription regulation</keyword>
<dbReference type="Pfam" id="PF00392">
    <property type="entry name" value="GntR"/>
    <property type="match status" value="1"/>
</dbReference>
<dbReference type="SUPFAM" id="SSF46785">
    <property type="entry name" value="Winged helix' DNA-binding domain"/>
    <property type="match status" value="1"/>
</dbReference>
<keyword evidence="3" id="KW-0804">Transcription</keyword>
<sequence length="242" mass="26884">MHSEPVFLAKRSHNLSQELANILDSQIRDGQLSPGAKLPSEAQIMKAHGVSRSVVREALSHLQANGKVVTRQGIGTFVCEPIIRLSGMIDPSSVETLQDVLSVVEVRISLESEAAALAAQRRSEAHLTQFRALLDRMQARARASSPSEDLDMEMHLLIAQATGNRYFTEIMSCLSRELIPRMRLNKAFNESSLSQAYLERRDAEHEDIYNAIARQDAIGAAAAMRLHLSNSRERLVKVMQSL</sequence>
<evidence type="ECO:0000256" key="2">
    <source>
        <dbReference type="ARBA" id="ARBA00023125"/>
    </source>
</evidence>